<name>A0A5N5TN59_9CRUS</name>
<evidence type="ECO:0000256" key="2">
    <source>
        <dbReference type="ARBA" id="ARBA00022723"/>
    </source>
</evidence>
<protein>
    <recommendedName>
        <fullName evidence="7">Cytochrome P450 2L1</fullName>
    </recommendedName>
</protein>
<keyword evidence="4" id="KW-0560">Oxidoreductase</keyword>
<keyword evidence="4" id="KW-0503">Monooxygenase</keyword>
<evidence type="ECO:0000313" key="5">
    <source>
        <dbReference type="EMBL" id="KAB7507562.1"/>
    </source>
</evidence>
<keyword evidence="6" id="KW-1185">Reference proteome</keyword>
<keyword evidence="2" id="KW-0479">Metal-binding</keyword>
<evidence type="ECO:0008006" key="7">
    <source>
        <dbReference type="Google" id="ProtNLM"/>
    </source>
</evidence>
<dbReference type="OrthoDB" id="6364282at2759"/>
<dbReference type="GO" id="GO:0006082">
    <property type="term" value="P:organic acid metabolic process"/>
    <property type="evidence" value="ECO:0007669"/>
    <property type="project" value="TreeGrafter"/>
</dbReference>
<organism evidence="5 6">
    <name type="scientific">Armadillidium nasatum</name>
    <dbReference type="NCBI Taxonomy" id="96803"/>
    <lineage>
        <taxon>Eukaryota</taxon>
        <taxon>Metazoa</taxon>
        <taxon>Ecdysozoa</taxon>
        <taxon>Arthropoda</taxon>
        <taxon>Crustacea</taxon>
        <taxon>Multicrustacea</taxon>
        <taxon>Malacostraca</taxon>
        <taxon>Eumalacostraca</taxon>
        <taxon>Peracarida</taxon>
        <taxon>Isopoda</taxon>
        <taxon>Oniscidea</taxon>
        <taxon>Crinocheta</taxon>
        <taxon>Armadillidiidae</taxon>
        <taxon>Armadillidium</taxon>
    </lineage>
</organism>
<evidence type="ECO:0000256" key="1">
    <source>
        <dbReference type="ARBA" id="ARBA00010617"/>
    </source>
</evidence>
<sequence length="120" mass="13772">MSCKKKYYPVFSWRIGSQLFVFICDFKLIKEAFQSQTFADRPNVSFINIFGEQDAGVLVSNGIHWHTIRKFTLRHLRDLGMGKSKIVSSVQHEANELVKVMKKQSGKVAHVPHEISTANY</sequence>
<dbReference type="GO" id="GO:0008395">
    <property type="term" value="F:steroid hydroxylase activity"/>
    <property type="evidence" value="ECO:0007669"/>
    <property type="project" value="TreeGrafter"/>
</dbReference>
<dbReference type="PANTHER" id="PTHR24300:SF397">
    <property type="entry name" value="CYTOCHROME P450 2U1"/>
    <property type="match status" value="1"/>
</dbReference>
<dbReference type="SUPFAM" id="SSF48264">
    <property type="entry name" value="Cytochrome P450"/>
    <property type="match status" value="1"/>
</dbReference>
<dbReference type="PANTHER" id="PTHR24300">
    <property type="entry name" value="CYTOCHROME P450 508A4-RELATED"/>
    <property type="match status" value="1"/>
</dbReference>
<dbReference type="InterPro" id="IPR036396">
    <property type="entry name" value="Cyt_P450_sf"/>
</dbReference>
<dbReference type="GO" id="GO:0006805">
    <property type="term" value="P:xenobiotic metabolic process"/>
    <property type="evidence" value="ECO:0007669"/>
    <property type="project" value="TreeGrafter"/>
</dbReference>
<dbReference type="Pfam" id="PF00067">
    <property type="entry name" value="p450"/>
    <property type="match status" value="1"/>
</dbReference>
<evidence type="ECO:0000256" key="4">
    <source>
        <dbReference type="ARBA" id="ARBA00023033"/>
    </source>
</evidence>
<accession>A0A5N5TN59</accession>
<evidence type="ECO:0000256" key="3">
    <source>
        <dbReference type="ARBA" id="ARBA00023004"/>
    </source>
</evidence>
<dbReference type="GO" id="GO:0020037">
    <property type="term" value="F:heme binding"/>
    <property type="evidence" value="ECO:0007669"/>
    <property type="project" value="InterPro"/>
</dbReference>
<evidence type="ECO:0000313" key="6">
    <source>
        <dbReference type="Proteomes" id="UP000326759"/>
    </source>
</evidence>
<proteinExistence type="inferred from homology"/>
<dbReference type="EMBL" id="SEYY01000298">
    <property type="protein sequence ID" value="KAB7507562.1"/>
    <property type="molecule type" value="Genomic_DNA"/>
</dbReference>
<dbReference type="GO" id="GO:0005737">
    <property type="term" value="C:cytoplasm"/>
    <property type="evidence" value="ECO:0007669"/>
    <property type="project" value="TreeGrafter"/>
</dbReference>
<dbReference type="Gene3D" id="1.10.630.10">
    <property type="entry name" value="Cytochrome P450"/>
    <property type="match status" value="1"/>
</dbReference>
<keyword evidence="3" id="KW-0408">Iron</keyword>
<dbReference type="AlphaFoldDB" id="A0A5N5TN59"/>
<dbReference type="InterPro" id="IPR050182">
    <property type="entry name" value="Cytochrome_P450_fam2"/>
</dbReference>
<comment type="similarity">
    <text evidence="1">Belongs to the cytochrome P450 family.</text>
</comment>
<gene>
    <name evidence="5" type="ORF">Anas_03199</name>
</gene>
<dbReference type="GO" id="GO:0016712">
    <property type="term" value="F:oxidoreductase activity, acting on paired donors, with incorporation or reduction of molecular oxygen, reduced flavin or flavoprotein as one donor, and incorporation of one atom of oxygen"/>
    <property type="evidence" value="ECO:0007669"/>
    <property type="project" value="TreeGrafter"/>
</dbReference>
<reference evidence="5 6" key="1">
    <citation type="journal article" date="2019" name="PLoS Biol.">
        <title>Sex chromosomes control vertical transmission of feminizing Wolbachia symbionts in an isopod.</title>
        <authorList>
            <person name="Becking T."/>
            <person name="Chebbi M.A."/>
            <person name="Giraud I."/>
            <person name="Moumen B."/>
            <person name="Laverre T."/>
            <person name="Caubet Y."/>
            <person name="Peccoud J."/>
            <person name="Gilbert C."/>
            <person name="Cordaux R."/>
        </authorList>
    </citation>
    <scope>NUCLEOTIDE SEQUENCE [LARGE SCALE GENOMIC DNA]</scope>
    <source>
        <strain evidence="5">ANa2</strain>
        <tissue evidence="5">Whole body excluding digestive tract and cuticle</tissue>
    </source>
</reference>
<dbReference type="InterPro" id="IPR001128">
    <property type="entry name" value="Cyt_P450"/>
</dbReference>
<comment type="caution">
    <text evidence="5">The sequence shown here is derived from an EMBL/GenBank/DDBJ whole genome shotgun (WGS) entry which is preliminary data.</text>
</comment>
<dbReference type="GO" id="GO:0005506">
    <property type="term" value="F:iron ion binding"/>
    <property type="evidence" value="ECO:0007669"/>
    <property type="project" value="InterPro"/>
</dbReference>
<dbReference type="Proteomes" id="UP000326759">
    <property type="component" value="Unassembled WGS sequence"/>
</dbReference>